<dbReference type="EC" id="5.1.3.3" evidence="8"/>
<comment type="similarity">
    <text evidence="3 8">Belongs to the aldose epimerase family.</text>
</comment>
<comment type="cofactor">
    <cofactor evidence="1">
        <name>Ca(2+)</name>
        <dbReference type="ChEBI" id="CHEBI:29108"/>
    </cofactor>
</comment>
<dbReference type="RefSeq" id="WP_311535679.1">
    <property type="nucleotide sequence ID" value="NZ_JAVRHQ010000020.1"/>
</dbReference>
<evidence type="ECO:0000313" key="10">
    <source>
        <dbReference type="Proteomes" id="UP001262889"/>
    </source>
</evidence>
<comment type="caution">
    <text evidence="9">The sequence shown here is derived from an EMBL/GenBank/DDBJ whole genome shotgun (WGS) entry which is preliminary data.</text>
</comment>
<dbReference type="InterPro" id="IPR008183">
    <property type="entry name" value="Aldose_1/G6P_1-epimerase"/>
</dbReference>
<dbReference type="PANTHER" id="PTHR10091">
    <property type="entry name" value="ALDOSE-1-EPIMERASE"/>
    <property type="match status" value="1"/>
</dbReference>
<gene>
    <name evidence="9" type="ORF">RM553_14585</name>
</gene>
<evidence type="ECO:0000256" key="8">
    <source>
        <dbReference type="PIRNR" id="PIRNR005096"/>
    </source>
</evidence>
<keyword evidence="10" id="KW-1185">Reference proteome</keyword>
<dbReference type="SUPFAM" id="SSF74650">
    <property type="entry name" value="Galactose mutarotase-like"/>
    <property type="match status" value="1"/>
</dbReference>
<comment type="pathway">
    <text evidence="2 8">Carbohydrate metabolism; hexose metabolism.</text>
</comment>
<dbReference type="Gene3D" id="2.70.98.10">
    <property type="match status" value="1"/>
</dbReference>
<keyword evidence="6 8" id="KW-0413">Isomerase</keyword>
<protein>
    <recommendedName>
        <fullName evidence="8">Aldose 1-epimerase</fullName>
        <ecNumber evidence="8">5.1.3.3</ecNumber>
    </recommendedName>
</protein>
<dbReference type="Pfam" id="PF01263">
    <property type="entry name" value="Aldose_epim"/>
    <property type="match status" value="1"/>
</dbReference>
<keyword evidence="5" id="KW-0106">Calcium</keyword>
<evidence type="ECO:0000256" key="4">
    <source>
        <dbReference type="ARBA" id="ARBA00011245"/>
    </source>
</evidence>
<evidence type="ECO:0000256" key="3">
    <source>
        <dbReference type="ARBA" id="ARBA00006206"/>
    </source>
</evidence>
<evidence type="ECO:0000256" key="1">
    <source>
        <dbReference type="ARBA" id="ARBA00001913"/>
    </source>
</evidence>
<proteinExistence type="inferred from homology"/>
<sequence length="391" mass="43685">MRLKLNLSWLAIAALSLFFIQCRNTNKSENEPAEETAQNKNVVIEKSDYGTTPDGEKIEMYTLSNSNGMEVQIITYGGRITKLTAPDLNNNYQDVVLGFDSIGQYLEENPYFGAIIGRYGNRIAGGKFSLDGEEYTLPQNNGENTLHGGDKGFDKVIWKATPLEGKNALKLSYTSKDMEQGFPGQLETTVTYELKDDNSLNVEYKATTDKKTIVNLTQHSYFNLSGDFSKDILDHKVEINADEFIPVNENLIPTGEIRDVQGTPFDFREAQAIGKNIEAENEQILRGNGYDHCWVLNEQDSGVRYAASAYDPDSGRYLEVYTDEPGMQFYTANFLNGTLPAKGGGTYGKRTGFCFETQHYPDTPNQEGFPTVVLEPGETYTSNTSFRFSAK</sequence>
<reference evidence="9 10" key="1">
    <citation type="submission" date="2023-09" db="EMBL/GenBank/DDBJ databases">
        <authorList>
            <person name="Rey-Velasco X."/>
        </authorList>
    </citation>
    <scope>NUCLEOTIDE SEQUENCE [LARGE SCALE GENOMIC DNA]</scope>
    <source>
        <strain evidence="9 10">F363</strain>
    </source>
</reference>
<evidence type="ECO:0000256" key="7">
    <source>
        <dbReference type="ARBA" id="ARBA00023277"/>
    </source>
</evidence>
<evidence type="ECO:0000256" key="2">
    <source>
        <dbReference type="ARBA" id="ARBA00005028"/>
    </source>
</evidence>
<evidence type="ECO:0000256" key="5">
    <source>
        <dbReference type="ARBA" id="ARBA00022837"/>
    </source>
</evidence>
<dbReference type="GO" id="GO:0016853">
    <property type="term" value="F:isomerase activity"/>
    <property type="evidence" value="ECO:0007669"/>
    <property type="project" value="UniProtKB-KW"/>
</dbReference>
<dbReference type="NCBIfam" id="NF008277">
    <property type="entry name" value="PRK11055.1"/>
    <property type="match status" value="1"/>
</dbReference>
<comment type="catalytic activity">
    <reaction evidence="8">
        <text>alpha-D-glucose = beta-D-glucose</text>
        <dbReference type="Rhea" id="RHEA:10264"/>
        <dbReference type="ChEBI" id="CHEBI:15903"/>
        <dbReference type="ChEBI" id="CHEBI:17925"/>
        <dbReference type="EC" id="5.1.3.3"/>
    </reaction>
</comment>
<organism evidence="9 10">
    <name type="scientific">Autumnicola tepida</name>
    <dbReference type="NCBI Taxonomy" id="3075595"/>
    <lineage>
        <taxon>Bacteria</taxon>
        <taxon>Pseudomonadati</taxon>
        <taxon>Bacteroidota</taxon>
        <taxon>Flavobacteriia</taxon>
        <taxon>Flavobacteriales</taxon>
        <taxon>Flavobacteriaceae</taxon>
        <taxon>Autumnicola</taxon>
    </lineage>
</organism>
<name>A0ABU3CCI5_9FLAO</name>
<dbReference type="PIRSF" id="PIRSF005096">
    <property type="entry name" value="GALM"/>
    <property type="match status" value="1"/>
</dbReference>
<comment type="subunit">
    <text evidence="4">Monomer.</text>
</comment>
<dbReference type="InterPro" id="IPR014718">
    <property type="entry name" value="GH-type_carb-bd"/>
</dbReference>
<accession>A0ABU3CCI5</accession>
<dbReference type="InterPro" id="IPR011013">
    <property type="entry name" value="Gal_mutarotase_sf_dom"/>
</dbReference>
<evidence type="ECO:0000256" key="6">
    <source>
        <dbReference type="ARBA" id="ARBA00023235"/>
    </source>
</evidence>
<evidence type="ECO:0000313" key="9">
    <source>
        <dbReference type="EMBL" id="MDT0644061.1"/>
    </source>
</evidence>
<dbReference type="InterPro" id="IPR047215">
    <property type="entry name" value="Galactose_mutarotase-like"/>
</dbReference>
<dbReference type="Proteomes" id="UP001262889">
    <property type="component" value="Unassembled WGS sequence"/>
</dbReference>
<dbReference type="CDD" id="cd09019">
    <property type="entry name" value="galactose_mutarotase_like"/>
    <property type="match status" value="1"/>
</dbReference>
<dbReference type="PANTHER" id="PTHR10091:SF0">
    <property type="entry name" value="GALACTOSE MUTAROTASE"/>
    <property type="match status" value="1"/>
</dbReference>
<keyword evidence="7 8" id="KW-0119">Carbohydrate metabolism</keyword>
<dbReference type="InterPro" id="IPR015443">
    <property type="entry name" value="Aldose_1-epimerase"/>
</dbReference>
<dbReference type="EMBL" id="JAVRHQ010000020">
    <property type="protein sequence ID" value="MDT0644061.1"/>
    <property type="molecule type" value="Genomic_DNA"/>
</dbReference>